<gene>
    <name evidence="11" type="ORF">GJV26_18340</name>
</gene>
<dbReference type="Pfam" id="PF01915">
    <property type="entry name" value="Glyco_hydro_3_C"/>
    <property type="match status" value="1"/>
</dbReference>
<proteinExistence type="inferred from homology"/>
<reference evidence="11 12" key="1">
    <citation type="submission" date="2019-11" db="EMBL/GenBank/DDBJ databases">
        <title>Draft Genome Sequences of Six Type Strains of the Genus Massilia.</title>
        <authorList>
            <person name="Miess H."/>
            <person name="Frediansyah A."/>
            <person name="Goeker M."/>
            <person name="Gross H."/>
        </authorList>
    </citation>
    <scope>NUCLEOTIDE SEQUENCE [LARGE SCALE GENOMIC DNA]</scope>
    <source>
        <strain evidence="11 12">DSM 17513</strain>
    </source>
</reference>
<dbReference type="SUPFAM" id="SSF52279">
    <property type="entry name" value="Beta-D-glucan exohydrolase, C-terminal domain"/>
    <property type="match status" value="1"/>
</dbReference>
<dbReference type="Proteomes" id="UP000431684">
    <property type="component" value="Unassembled WGS sequence"/>
</dbReference>
<evidence type="ECO:0000256" key="9">
    <source>
        <dbReference type="SAM" id="SignalP"/>
    </source>
</evidence>
<dbReference type="GO" id="GO:0008422">
    <property type="term" value="F:beta-glucosidase activity"/>
    <property type="evidence" value="ECO:0007669"/>
    <property type="project" value="UniProtKB-ARBA"/>
</dbReference>
<keyword evidence="3" id="KW-0119">Carbohydrate metabolism</keyword>
<dbReference type="PROSITE" id="PS51820">
    <property type="entry name" value="PA14"/>
    <property type="match status" value="1"/>
</dbReference>
<dbReference type="OrthoDB" id="8864425at2"/>
<dbReference type="FunFam" id="2.60.40.10:FF:000495">
    <property type="entry name" value="Periplasmic beta-glucosidase"/>
    <property type="match status" value="1"/>
</dbReference>
<evidence type="ECO:0000313" key="11">
    <source>
        <dbReference type="EMBL" id="MUI14401.1"/>
    </source>
</evidence>
<dbReference type="InterPro" id="IPR011658">
    <property type="entry name" value="PA14_dom"/>
</dbReference>
<evidence type="ECO:0000313" key="12">
    <source>
        <dbReference type="Proteomes" id="UP000431684"/>
    </source>
</evidence>
<comment type="similarity">
    <text evidence="1 8">Belongs to the glycosyl hydrolase 3 family.</text>
</comment>
<evidence type="ECO:0000256" key="5">
    <source>
        <dbReference type="ARBA" id="ARBA00031448"/>
    </source>
</evidence>
<dbReference type="InterPro" id="IPR019800">
    <property type="entry name" value="Glyco_hydro_3_AS"/>
</dbReference>
<dbReference type="PANTHER" id="PTHR42715:SF10">
    <property type="entry name" value="BETA-GLUCOSIDASE"/>
    <property type="match status" value="1"/>
</dbReference>
<evidence type="ECO:0000256" key="3">
    <source>
        <dbReference type="ARBA" id="ARBA00023277"/>
    </source>
</evidence>
<feature type="chain" id="PRO_5026045451" description="Beta-D-glucoside glucohydrolase" evidence="9">
    <location>
        <begin position="35"/>
        <end position="914"/>
    </location>
</feature>
<dbReference type="InterPro" id="IPR001764">
    <property type="entry name" value="Glyco_hydro_3_N"/>
</dbReference>
<dbReference type="PRINTS" id="PR00133">
    <property type="entry name" value="GLHYDRLASE3"/>
</dbReference>
<keyword evidence="2 8" id="KW-0378">Hydrolase</keyword>
<name>A0A6I3XL68_9BURK</name>
<evidence type="ECO:0000256" key="4">
    <source>
        <dbReference type="ARBA" id="ARBA00023295"/>
    </source>
</evidence>
<dbReference type="InterPro" id="IPR017853">
    <property type="entry name" value="GH"/>
</dbReference>
<dbReference type="InterPro" id="IPR002772">
    <property type="entry name" value="Glyco_hydro_3_C"/>
</dbReference>
<dbReference type="InterPro" id="IPR037524">
    <property type="entry name" value="PA14/GLEYA"/>
</dbReference>
<dbReference type="InterPro" id="IPR036962">
    <property type="entry name" value="Glyco_hydro_3_N_sf"/>
</dbReference>
<sequence>MHALHTSARRRTVPALIGKSILMLAIGQAGFAHATTTRSWAEVEARVSAMFDNMTLSEKINFTRVNDGHMLPVLGAQGLQGTLAYDSSMGVQVRGALFGAQYPSPSALAATWSINRARQYGLAIGYETRESGAQQMLSPGLNMYRTPYNGRSAEYLSGEDPFLGAVLGPVVTNAIQAQGIHAAAKHYVANDNEANRHLIDIKVDERTLREIYLPGFESTVKNSNPASIMCSFNKINGDYGCESHRLITEILKGEWGFRGFVMSDFNSIHNAQKGAWAGTDLDMPSGLQFTEANMYDLIYSNQVPLSVLNDKVKRNLRAMVNYDFDKGLPSPKGLDTRFGDTASLAMSREAIVLLQNDVPQGGSLPLLPLQAGARVAVIGNLALQAPASPFGTAWAPPNRYVTELNGLQQLNAAPSNVTFISALSLNPAASVWYQPASGTAGALQAGLKAEYYSNSSLSGSPSVTRIEPGVAWDFTTGVNATDSGRTSVSGFSTTAGAFSARFSGLIKPTTTGEQVFKVRADGAYKLWVNDQLVLDYDGAPVSTDVINAYAKSAKSAVLKAGQTYAVKLEYRRLSDRYFPVIGGMQGVQMSWAGLSAPADLSNYDAVVVAVGANHEHEGEGADRSFDLPEFQAELVANVAKVNPNTVVIMHGGGPSNMLPWSKKTAAVLNAWYPGQYGGQALAEILYGKVNPSGKLPVTIGRRAEDYPSYASYGKISDYVPSLTYAERASNTAKTEMTYAEGVFMGYRGFEKTGIKPLYPFGFGMSYTTYDYSDLTLSANKLSADATVNATFTVTNSGRMAGFEVAQLYVRPVSATGDRPVKELKGFAKVFLQPGESKQVTIPVDGRSLAYFTQKTVSWNVDAGKYRIQVGRSSADLPLSEVLTVTQPLKLSTTTSNPLPPAVREAVQVPATQAY</sequence>
<dbReference type="Pfam" id="PF07691">
    <property type="entry name" value="PA14"/>
    <property type="match status" value="1"/>
</dbReference>
<dbReference type="Gene3D" id="3.20.20.300">
    <property type="entry name" value="Glycoside hydrolase, family 3, N-terminal domain"/>
    <property type="match status" value="1"/>
</dbReference>
<evidence type="ECO:0000256" key="2">
    <source>
        <dbReference type="ARBA" id="ARBA00022801"/>
    </source>
</evidence>
<dbReference type="Gene3D" id="2.60.120.260">
    <property type="entry name" value="Galactose-binding domain-like"/>
    <property type="match status" value="1"/>
</dbReference>
<dbReference type="InterPro" id="IPR026891">
    <property type="entry name" value="Fn3-like"/>
</dbReference>
<dbReference type="SMART" id="SM00758">
    <property type="entry name" value="PA14"/>
    <property type="match status" value="1"/>
</dbReference>
<dbReference type="InterPro" id="IPR013783">
    <property type="entry name" value="Ig-like_fold"/>
</dbReference>
<feature type="domain" description="PA14" evidence="10">
    <location>
        <begin position="442"/>
        <end position="605"/>
    </location>
</feature>
<organism evidence="11 12">
    <name type="scientific">Pseudoduganella dura</name>
    <dbReference type="NCBI Taxonomy" id="321982"/>
    <lineage>
        <taxon>Bacteria</taxon>
        <taxon>Pseudomonadati</taxon>
        <taxon>Pseudomonadota</taxon>
        <taxon>Betaproteobacteria</taxon>
        <taxon>Burkholderiales</taxon>
        <taxon>Oxalobacteraceae</taxon>
        <taxon>Telluria group</taxon>
        <taxon>Pseudoduganella</taxon>
    </lineage>
</organism>
<feature type="signal peptide" evidence="9">
    <location>
        <begin position="1"/>
        <end position="34"/>
    </location>
</feature>
<dbReference type="SMART" id="SM01217">
    <property type="entry name" value="Fn3_like"/>
    <property type="match status" value="1"/>
</dbReference>
<dbReference type="Pfam" id="PF00933">
    <property type="entry name" value="Glyco_hydro_3"/>
    <property type="match status" value="1"/>
</dbReference>
<dbReference type="EMBL" id="WNWM01000002">
    <property type="protein sequence ID" value="MUI14401.1"/>
    <property type="molecule type" value="Genomic_DNA"/>
</dbReference>
<dbReference type="PROSITE" id="PS00775">
    <property type="entry name" value="GLYCOSYL_HYDROL_F3"/>
    <property type="match status" value="1"/>
</dbReference>
<keyword evidence="4 8" id="KW-0326">Glycosidase</keyword>
<evidence type="ECO:0000256" key="6">
    <source>
        <dbReference type="ARBA" id="ARBA00032194"/>
    </source>
</evidence>
<dbReference type="Gene3D" id="3.40.50.1700">
    <property type="entry name" value="Glycoside hydrolase family 3 C-terminal domain"/>
    <property type="match status" value="1"/>
</dbReference>
<dbReference type="Pfam" id="PF14310">
    <property type="entry name" value="Fn3-like"/>
    <property type="match status" value="1"/>
</dbReference>
<keyword evidence="12" id="KW-1185">Reference proteome</keyword>
<dbReference type="AlphaFoldDB" id="A0A6I3XL68"/>
<dbReference type="SUPFAM" id="SSF51445">
    <property type="entry name" value="(Trans)glycosidases"/>
    <property type="match status" value="1"/>
</dbReference>
<keyword evidence="9" id="KW-0732">Signal</keyword>
<dbReference type="InterPro" id="IPR050288">
    <property type="entry name" value="Cellulose_deg_GH3"/>
</dbReference>
<evidence type="ECO:0000256" key="1">
    <source>
        <dbReference type="ARBA" id="ARBA00005336"/>
    </source>
</evidence>
<comment type="caution">
    <text evidence="11">The sequence shown here is derived from an EMBL/GenBank/DDBJ whole genome shotgun (WGS) entry which is preliminary data.</text>
</comment>
<dbReference type="Gene3D" id="2.60.40.10">
    <property type="entry name" value="Immunoglobulins"/>
    <property type="match status" value="1"/>
</dbReference>
<evidence type="ECO:0000256" key="8">
    <source>
        <dbReference type="RuleBase" id="RU361161"/>
    </source>
</evidence>
<dbReference type="GO" id="GO:0005975">
    <property type="term" value="P:carbohydrate metabolic process"/>
    <property type="evidence" value="ECO:0007669"/>
    <property type="project" value="InterPro"/>
</dbReference>
<accession>A0A6I3XL68</accession>
<evidence type="ECO:0000259" key="10">
    <source>
        <dbReference type="PROSITE" id="PS51820"/>
    </source>
</evidence>
<dbReference type="PANTHER" id="PTHR42715">
    <property type="entry name" value="BETA-GLUCOSIDASE"/>
    <property type="match status" value="1"/>
</dbReference>
<evidence type="ECO:0000256" key="7">
    <source>
        <dbReference type="ARBA" id="ARBA00032594"/>
    </source>
</evidence>
<protein>
    <recommendedName>
        <fullName evidence="7">Beta-D-glucoside glucohydrolase</fullName>
    </recommendedName>
    <alternativeName>
        <fullName evidence="5">Cellobiase</fullName>
    </alternativeName>
    <alternativeName>
        <fullName evidence="6">Gentiobiase</fullName>
    </alternativeName>
</protein>
<dbReference type="InterPro" id="IPR036881">
    <property type="entry name" value="Glyco_hydro_3_C_sf"/>
</dbReference>